<evidence type="ECO:0000313" key="2">
    <source>
        <dbReference type="EMBL" id="PPK60772.1"/>
    </source>
</evidence>
<protein>
    <submittedName>
        <fullName evidence="2">LPS-assembly protein</fullName>
    </submittedName>
</protein>
<dbReference type="GO" id="GO:1990351">
    <property type="term" value="C:transporter complex"/>
    <property type="evidence" value="ECO:0007669"/>
    <property type="project" value="TreeGrafter"/>
</dbReference>
<name>A0AB36ZV62_9BACT</name>
<reference evidence="2 3" key="1">
    <citation type="submission" date="2018-02" db="EMBL/GenBank/DDBJ databases">
        <title>Subsurface microbial communities from deep shales in Ohio and West Virginia, USA.</title>
        <authorList>
            <person name="Wrighton K."/>
        </authorList>
    </citation>
    <scope>NUCLEOTIDE SEQUENCE [LARGE SCALE GENOMIC DNA]</scope>
    <source>
        <strain evidence="2 3">MARC-MIP3H16</strain>
    </source>
</reference>
<proteinExistence type="inferred from homology"/>
<dbReference type="Proteomes" id="UP000239861">
    <property type="component" value="Unassembled WGS sequence"/>
</dbReference>
<accession>A0AB36ZV62</accession>
<dbReference type="AlphaFoldDB" id="A0AB36ZV62"/>
<dbReference type="GO" id="GO:0009279">
    <property type="term" value="C:cell outer membrane"/>
    <property type="evidence" value="ECO:0007669"/>
    <property type="project" value="InterPro"/>
</dbReference>
<gene>
    <name evidence="2" type="ORF">B0F89_11621</name>
</gene>
<comment type="caution">
    <text evidence="2">The sequence shown here is derived from an EMBL/GenBank/DDBJ whole genome shotgun (WGS) entry which is preliminary data.</text>
</comment>
<feature type="signal peptide" evidence="1">
    <location>
        <begin position="1"/>
        <end position="20"/>
    </location>
</feature>
<dbReference type="EMBL" id="PTIW01000016">
    <property type="protein sequence ID" value="PPK60772.1"/>
    <property type="molecule type" value="Genomic_DNA"/>
</dbReference>
<organism evidence="2 3">
    <name type="scientific">Malaciobacter marinus</name>
    <dbReference type="NCBI Taxonomy" id="505249"/>
    <lineage>
        <taxon>Bacteria</taxon>
        <taxon>Pseudomonadati</taxon>
        <taxon>Campylobacterota</taxon>
        <taxon>Epsilonproteobacteria</taxon>
        <taxon>Campylobacterales</taxon>
        <taxon>Arcobacteraceae</taxon>
        <taxon>Malaciobacter</taxon>
    </lineage>
</organism>
<evidence type="ECO:0000256" key="1">
    <source>
        <dbReference type="SAM" id="SignalP"/>
    </source>
</evidence>
<evidence type="ECO:0000313" key="3">
    <source>
        <dbReference type="Proteomes" id="UP000239861"/>
    </source>
</evidence>
<sequence length="702" mass="82225">MMFKKLVFICLLALCTSSNAKEVNDDKFQMVANKVDSENDLITAYGDVVIFSSSYYASAQKVIYNKKNETFEFFDDVLIIKDNKIQTQSDYAFLDNKTNALFQKPTLIFEGETNLWINSTKSNKKDEMVSLEKSILSSCDCEDPDWSIRVSSAEYNSETKWLSTFNTRLYIKDIPVLYTPYFGFSTDRTRRTGLLIPTIGYGSDEGFMYKQPIFIAPAPDYDIELVPQYRSKRGKGLNTYFRYADSQYSTLEVGAGFFKEDSDYFEENELENQNHYGWNIDYVRTKLFSDEDSQDGLFVDISWLNDIEYRNLEDRVSDDEDNEKKIESKINYFYNTSKYYTGLYFRHYLDTSKESNAKTMQELPQAHFHKYSQPIILDNLLYSTDVRFTNYYREEGITANRYDISVPISYSMSFFDDYLQLTLKNETVINHLKYDDTTTNLEDGTFIENITSVGVSTDLLKPYENFLHTVNLGAAYVDAKTIEDDGDLYSINNTTSELNFFPISKTKRSVQLSLNQSIYDNEDLKQIINHKLKQSIIFDEFDDPKLDNMENELIYNYFLGRVSNKVIYNHQDNAFIENSTSFSLNYNDFSLRLGYYMSKDTPNSGKEDLESYRVDANYKISRDYSVGYYTNYNLEENMRTKQGVLFSINDICWRLDFKFEKEMEASSSKLYDRKEQDVLYVQFLLKPIGGLEQEYNLRKREN</sequence>
<feature type="chain" id="PRO_5044316920" evidence="1">
    <location>
        <begin position="21"/>
        <end position="702"/>
    </location>
</feature>
<dbReference type="InterPro" id="IPR050218">
    <property type="entry name" value="LptD"/>
</dbReference>
<dbReference type="HAMAP" id="MF_01411">
    <property type="entry name" value="LPS_assembly_LptD"/>
    <property type="match status" value="1"/>
</dbReference>
<keyword evidence="1" id="KW-0732">Signal</keyword>
<dbReference type="PANTHER" id="PTHR30189">
    <property type="entry name" value="LPS-ASSEMBLY PROTEIN"/>
    <property type="match status" value="1"/>
</dbReference>
<dbReference type="GO" id="GO:0015920">
    <property type="term" value="P:lipopolysaccharide transport"/>
    <property type="evidence" value="ECO:0007669"/>
    <property type="project" value="InterPro"/>
</dbReference>
<dbReference type="GO" id="GO:0043165">
    <property type="term" value="P:Gram-negative-bacterium-type cell outer membrane assembly"/>
    <property type="evidence" value="ECO:0007669"/>
    <property type="project" value="InterPro"/>
</dbReference>
<dbReference type="PANTHER" id="PTHR30189:SF1">
    <property type="entry name" value="LPS-ASSEMBLY PROTEIN LPTD"/>
    <property type="match status" value="1"/>
</dbReference>
<dbReference type="InterPro" id="IPR020889">
    <property type="entry name" value="LipoPS_assembly_LptD"/>
</dbReference>